<feature type="binding site" evidence="14">
    <location>
        <begin position="72"/>
        <end position="79"/>
    </location>
    <ligand>
        <name>ATP</name>
        <dbReference type="ChEBI" id="CHEBI:30616"/>
    </ligand>
</feature>
<gene>
    <name evidence="13 18" type="primary">addA</name>
    <name evidence="18" type="ORF">ACFSC9_07785</name>
</gene>
<evidence type="ECO:0000256" key="15">
    <source>
        <dbReference type="SAM" id="MobiDB-lite"/>
    </source>
</evidence>
<dbReference type="InterPro" id="IPR014017">
    <property type="entry name" value="DNA_helicase_UvrD-like_C"/>
</dbReference>
<dbReference type="SUPFAM" id="SSF52540">
    <property type="entry name" value="P-loop containing nucleoside triphosphate hydrolases"/>
    <property type="match status" value="1"/>
</dbReference>
<dbReference type="Gene3D" id="3.40.50.300">
    <property type="entry name" value="P-loop containing nucleotide triphosphate hydrolases"/>
    <property type="match status" value="4"/>
</dbReference>
<comment type="subunit">
    <text evidence="13">Heterodimer of AddA and AddB/RexB.</text>
</comment>
<dbReference type="CDD" id="cd17932">
    <property type="entry name" value="DEXQc_UvrD"/>
    <property type="match status" value="1"/>
</dbReference>
<dbReference type="GO" id="GO:0016787">
    <property type="term" value="F:hydrolase activity"/>
    <property type="evidence" value="ECO:0007669"/>
    <property type="project" value="UniProtKB-KW"/>
</dbReference>
<keyword evidence="4 13" id="KW-0378">Hydrolase</keyword>
<feature type="compositionally biased region" description="Basic and acidic residues" evidence="15">
    <location>
        <begin position="1"/>
        <end position="20"/>
    </location>
</feature>
<keyword evidence="8 13" id="KW-0238">DNA-binding</keyword>
<dbReference type="PROSITE" id="PS51217">
    <property type="entry name" value="UVRD_HELICASE_CTER"/>
    <property type="match status" value="1"/>
</dbReference>
<keyword evidence="19" id="KW-1185">Reference proteome</keyword>
<dbReference type="Pfam" id="PF00580">
    <property type="entry name" value="UvrD-helicase"/>
    <property type="match status" value="1"/>
</dbReference>
<comment type="catalytic activity">
    <reaction evidence="11 13">
        <text>Couples ATP hydrolysis with the unwinding of duplex DNA by translocating in the 3'-5' direction.</text>
        <dbReference type="EC" id="5.6.2.4"/>
    </reaction>
</comment>
<evidence type="ECO:0000256" key="4">
    <source>
        <dbReference type="ARBA" id="ARBA00022801"/>
    </source>
</evidence>
<reference evidence="19" key="1">
    <citation type="journal article" date="2019" name="Int. J. Syst. Evol. Microbiol.">
        <title>The Global Catalogue of Microorganisms (GCM) 10K type strain sequencing project: providing services to taxonomists for standard genome sequencing and annotation.</title>
        <authorList>
            <consortium name="The Broad Institute Genomics Platform"/>
            <consortium name="The Broad Institute Genome Sequencing Center for Infectious Disease"/>
            <person name="Wu L."/>
            <person name="Ma J."/>
        </authorList>
    </citation>
    <scope>NUCLEOTIDE SEQUENCE [LARGE SCALE GENOMIC DNA]</scope>
    <source>
        <strain evidence="19">CCUG 54950</strain>
    </source>
</reference>
<dbReference type="InterPro" id="IPR011335">
    <property type="entry name" value="Restrct_endonuc-II-like"/>
</dbReference>
<evidence type="ECO:0000256" key="7">
    <source>
        <dbReference type="ARBA" id="ARBA00022840"/>
    </source>
</evidence>
<evidence type="ECO:0000256" key="9">
    <source>
        <dbReference type="ARBA" id="ARBA00023204"/>
    </source>
</evidence>
<comment type="caution">
    <text evidence="18">The sequence shown here is derived from an EMBL/GenBank/DDBJ whole genome shotgun (WGS) entry which is preliminary data.</text>
</comment>
<keyword evidence="9 13" id="KW-0234">DNA repair</keyword>
<feature type="domain" description="UvrD-like helicase C-terminal" evidence="17">
    <location>
        <begin position="556"/>
        <end position="919"/>
    </location>
</feature>
<dbReference type="EMBL" id="JBHUEH010000011">
    <property type="protein sequence ID" value="MFD1885427.1"/>
    <property type="molecule type" value="Genomic_DNA"/>
</dbReference>
<keyword evidence="7 13" id="KW-0067">ATP-binding</keyword>
<keyword evidence="6 13" id="KW-0269">Exonuclease</keyword>
<evidence type="ECO:0000259" key="17">
    <source>
        <dbReference type="PROSITE" id="PS51217"/>
    </source>
</evidence>
<dbReference type="EC" id="5.6.2.4" evidence="13"/>
<comment type="function">
    <text evidence="13">The heterodimer acts as both an ATP-dependent DNA helicase and an ATP-dependent, dual-direction single-stranded exonuclease. Recognizes the chi site generating a DNA molecule suitable for the initiation of homologous recombination. The AddA nuclease domain is required for chi fragment generation; this subunit has the helicase and 3' -&gt; 5' nuclease activities.</text>
</comment>
<dbReference type="InterPro" id="IPR014016">
    <property type="entry name" value="UvrD-like_ATP-bd"/>
</dbReference>
<dbReference type="InterPro" id="IPR038726">
    <property type="entry name" value="PDDEXK_AddAB-type"/>
</dbReference>
<evidence type="ECO:0000259" key="16">
    <source>
        <dbReference type="PROSITE" id="PS51198"/>
    </source>
</evidence>
<keyword evidence="5 13" id="KW-0347">Helicase</keyword>
<dbReference type="GO" id="GO:0003678">
    <property type="term" value="F:DNA helicase activity"/>
    <property type="evidence" value="ECO:0007669"/>
    <property type="project" value="UniProtKB-EC"/>
</dbReference>
<dbReference type="RefSeq" id="WP_347325699.1">
    <property type="nucleotide sequence ID" value="NZ_JBCGUH010000007.1"/>
</dbReference>
<evidence type="ECO:0000313" key="18">
    <source>
        <dbReference type="EMBL" id="MFD1885427.1"/>
    </source>
</evidence>
<organism evidence="18 19">
    <name type="scientific">Paenibacillus wenxiniae</name>
    <dbReference type="NCBI Taxonomy" id="1636843"/>
    <lineage>
        <taxon>Bacteria</taxon>
        <taxon>Bacillati</taxon>
        <taxon>Bacillota</taxon>
        <taxon>Bacilli</taxon>
        <taxon>Bacillales</taxon>
        <taxon>Paenibacillaceae</taxon>
        <taxon>Paenibacillus</taxon>
    </lineage>
</organism>
<comment type="catalytic activity">
    <reaction evidence="12 13">
        <text>ATP + H2O = ADP + phosphate + H(+)</text>
        <dbReference type="Rhea" id="RHEA:13065"/>
        <dbReference type="ChEBI" id="CHEBI:15377"/>
        <dbReference type="ChEBI" id="CHEBI:15378"/>
        <dbReference type="ChEBI" id="CHEBI:30616"/>
        <dbReference type="ChEBI" id="CHEBI:43474"/>
        <dbReference type="ChEBI" id="CHEBI:456216"/>
        <dbReference type="EC" id="5.6.2.4"/>
    </reaction>
</comment>
<name>A0ABW4RGM1_9BACL</name>
<keyword evidence="2 13" id="KW-0547">Nucleotide-binding</keyword>
<evidence type="ECO:0000313" key="19">
    <source>
        <dbReference type="Proteomes" id="UP001597233"/>
    </source>
</evidence>
<sequence length="1518" mass="172501">MNDHEREQEQWHNGLSDHAESAGSGHAGSPSSHRERARALQQLTMPRPEDSTWTEDQWKAVSLRGDNILVAAAAGSGKTAVLVERIIRQVTDPEHPLDVDRMLVATFTKAAATEMRQRIRAALDREVLNRPTDERLRRQLALLGQASITTLHSFCMEVIQRYYAMIPLDPGFRIASENECAMMREELLEELFEDKYTEEEERDNKQFHRLINWFGGERSDEAAMQLVERLYHFARSHPWPEHWLRETAKSFNVQDARQLEQSVWVEQIVNDLHMALQGLEALVQQAIETALQPGGPAAYVDTLRGDLELIHSLQDAVALKPWSELYPVFQQIAFGKLKSVRKDDALDVQLQDAVKQLRETVKKSLTELGNLFFGRTAAEFAQELRESAPLMEELAELVIRFSERYGQEKQRRGWVDFSDLEHYALQVLRDPSSTPEQVLPSAAAQEYRARFDEVMLDEYQDTNSVQEQLVQLISRELPGNRFMVGDVKQSIYRFRLAEPGLFLQKYHQYRDDWSGEGRRIDLSRNFRSRVQVVDAVNMLFRQLMNEKVAEIVYDERAELVAGAKYPDGHEADYEPEFWLLERGGSGTSDRTDDESNDSGDAFTGADDAELESARLEAQAIIARVREMTSPNGKPLMIYDKGIDGLRPAQYRDMVILLRSTAIWAPLMLDELKLAGVPAYSDVEQGYFEAVEVDVMLSLLDIIDNPQQDIPFAAVLRSPIVGLNEDELAQVRLAQKQVPFYEAMKTLLEATATEAAEAHKETGKEAGMETRAEPKAETTDSIIRPSADIAATAPERAQPADEWHDATGLTDKLRRFHAQLLSWRAEAREGELGSLIWRIYRETGYMDWLGGLPGGVQRQHNLRILYERALQFERSGSSQGLFRFLRFIRRLKDTGGDLGSVSGGAEENAIRMMTIHKSKGLEFPVVFLAGMAKMFNMQDLNAPFLMHKELGFGPKFVDEDTRVSYPTLPNLAIRRRAMKELLAEELRVLYVALTRPRDKLIMLATVKDLDKRIASWSQVQSHPALELPDYVLSRARSYIDWLGPAFMRHRAARVFRERNEAATAPYAAVLADDPATWQVHVLDTRQLLQTNEADEPTTVAPRQHDPKWQAMEAGQPLQWQDIIAAALEQEQRNEHVNVTAETDGVAKRDGAGAETEQKLFSTETYVANHTDPLSIANDVTNTNNDGAVTDATTPINQPHISEADWIRLDEQERQAAGAMEARLNWTYPYEQAAHIAAKTTVSELKQQLVSDEVPDADLWEGIWDLNPQLQAYIDAQKQKDEQQVNGQTQNDKQQNTRLEQLPATTDTAFITDAALSKSMRGTSQDASPETADRHRHSLKLERPSFMEKKGLTGAERGTAYHTVMQRVPLQAGEVTIALVEETKQRLVDQQILRQPEADSVQPDEVAGFFRTALGERMMNASWLRRELAFSHALPVNEHGDLMLTQGIIDCLFREGERTILVDYKTDRVFAHEGGIETLKERYRIQLELYAQAVQQSFGWHVDELWLYFFDGKHEIRLDE</sequence>
<feature type="region of interest" description="Disordered" evidence="15">
    <location>
        <begin position="584"/>
        <end position="607"/>
    </location>
</feature>
<feature type="region of interest" description="Disordered" evidence="15">
    <location>
        <begin position="1"/>
        <end position="52"/>
    </location>
</feature>
<protein>
    <recommendedName>
        <fullName evidence="13">ATP-dependent helicase/nuclease subunit A</fullName>
        <ecNumber evidence="13">3.1.-.-</ecNumber>
        <ecNumber evidence="13">5.6.2.4</ecNumber>
    </recommendedName>
    <alternativeName>
        <fullName evidence="13">ATP-dependent helicase/nuclease AddA</fullName>
    </alternativeName>
    <alternativeName>
        <fullName evidence="13">DNA 3'-5' helicase AddA</fullName>
    </alternativeName>
</protein>
<dbReference type="Pfam" id="PF13361">
    <property type="entry name" value="UvrD_C"/>
    <property type="match status" value="1"/>
</dbReference>
<dbReference type="Gene3D" id="3.90.320.10">
    <property type="match status" value="1"/>
</dbReference>
<dbReference type="PANTHER" id="PTHR11070">
    <property type="entry name" value="UVRD / RECB / PCRA DNA HELICASE FAMILY MEMBER"/>
    <property type="match status" value="1"/>
</dbReference>
<dbReference type="SUPFAM" id="SSF52980">
    <property type="entry name" value="Restriction endonuclease-like"/>
    <property type="match status" value="1"/>
</dbReference>
<proteinExistence type="inferred from homology"/>
<feature type="compositionally biased region" description="Low complexity" evidence="15">
    <location>
        <begin position="21"/>
        <end position="31"/>
    </location>
</feature>
<evidence type="ECO:0000256" key="2">
    <source>
        <dbReference type="ARBA" id="ARBA00022741"/>
    </source>
</evidence>
<evidence type="ECO:0000256" key="11">
    <source>
        <dbReference type="ARBA" id="ARBA00034617"/>
    </source>
</evidence>
<evidence type="ECO:0000256" key="14">
    <source>
        <dbReference type="PROSITE-ProRule" id="PRU00560"/>
    </source>
</evidence>
<dbReference type="Proteomes" id="UP001597233">
    <property type="component" value="Unassembled WGS sequence"/>
</dbReference>
<dbReference type="InterPro" id="IPR000212">
    <property type="entry name" value="DNA_helicase_UvrD/REP"/>
</dbReference>
<evidence type="ECO:0000256" key="10">
    <source>
        <dbReference type="ARBA" id="ARBA00023235"/>
    </source>
</evidence>
<dbReference type="InterPro" id="IPR014152">
    <property type="entry name" value="AddA"/>
</dbReference>
<keyword evidence="3 13" id="KW-0227">DNA damage</keyword>
<keyword evidence="1 13" id="KW-0540">Nuclease</keyword>
<comment type="cofactor">
    <cofactor evidence="13">
        <name>Mg(2+)</name>
        <dbReference type="ChEBI" id="CHEBI:18420"/>
    </cofactor>
</comment>
<feature type="domain" description="UvrD-like helicase ATP-binding" evidence="16">
    <location>
        <begin position="51"/>
        <end position="529"/>
    </location>
</feature>
<keyword evidence="10 13" id="KW-0413">Isomerase</keyword>
<evidence type="ECO:0000256" key="1">
    <source>
        <dbReference type="ARBA" id="ARBA00022722"/>
    </source>
</evidence>
<dbReference type="PANTHER" id="PTHR11070:SF48">
    <property type="entry name" value="ATP-DEPENDENT HELICASE_NUCLEASE SUBUNIT A"/>
    <property type="match status" value="1"/>
</dbReference>
<dbReference type="NCBIfam" id="TIGR02785">
    <property type="entry name" value="addA_Gpos"/>
    <property type="match status" value="1"/>
</dbReference>
<dbReference type="HAMAP" id="MF_01451">
    <property type="entry name" value="AddA"/>
    <property type="match status" value="1"/>
</dbReference>
<dbReference type="PROSITE" id="PS51198">
    <property type="entry name" value="UVRD_HELICASE_ATP_BIND"/>
    <property type="match status" value="1"/>
</dbReference>
<evidence type="ECO:0000256" key="5">
    <source>
        <dbReference type="ARBA" id="ARBA00022806"/>
    </source>
</evidence>
<dbReference type="InterPro" id="IPR011604">
    <property type="entry name" value="PDDEXK-like_dom_sf"/>
</dbReference>
<dbReference type="Pfam" id="PF12705">
    <property type="entry name" value="PDDEXK_1"/>
    <property type="match status" value="1"/>
</dbReference>
<comment type="similarity">
    <text evidence="13">Belongs to the helicase family. AddA subfamily.</text>
</comment>
<dbReference type="InterPro" id="IPR027417">
    <property type="entry name" value="P-loop_NTPase"/>
</dbReference>
<dbReference type="EC" id="3.1.-.-" evidence="13"/>
<evidence type="ECO:0000256" key="8">
    <source>
        <dbReference type="ARBA" id="ARBA00023125"/>
    </source>
</evidence>
<evidence type="ECO:0000256" key="6">
    <source>
        <dbReference type="ARBA" id="ARBA00022839"/>
    </source>
</evidence>
<evidence type="ECO:0000256" key="3">
    <source>
        <dbReference type="ARBA" id="ARBA00022763"/>
    </source>
</evidence>
<evidence type="ECO:0000256" key="13">
    <source>
        <dbReference type="HAMAP-Rule" id="MF_01451"/>
    </source>
</evidence>
<accession>A0ABW4RGM1</accession>
<evidence type="ECO:0000256" key="12">
    <source>
        <dbReference type="ARBA" id="ARBA00048988"/>
    </source>
</evidence>